<evidence type="ECO:0000256" key="1">
    <source>
        <dbReference type="SAM" id="MobiDB-lite"/>
    </source>
</evidence>
<comment type="caution">
    <text evidence="2">The sequence shown here is derived from an EMBL/GenBank/DDBJ whole genome shotgun (WGS) entry which is preliminary data.</text>
</comment>
<evidence type="ECO:0000313" key="3">
    <source>
        <dbReference type="Proteomes" id="UP001586593"/>
    </source>
</evidence>
<accession>A0ABR3WRD3</accession>
<evidence type="ECO:0000313" key="2">
    <source>
        <dbReference type="EMBL" id="KAL1866236.1"/>
    </source>
</evidence>
<feature type="compositionally biased region" description="Basic residues" evidence="1">
    <location>
        <begin position="92"/>
        <end position="101"/>
    </location>
</feature>
<organism evidence="2 3">
    <name type="scientific">Phialemonium thermophilum</name>
    <dbReference type="NCBI Taxonomy" id="223376"/>
    <lineage>
        <taxon>Eukaryota</taxon>
        <taxon>Fungi</taxon>
        <taxon>Dikarya</taxon>
        <taxon>Ascomycota</taxon>
        <taxon>Pezizomycotina</taxon>
        <taxon>Sordariomycetes</taxon>
        <taxon>Sordariomycetidae</taxon>
        <taxon>Cephalothecales</taxon>
        <taxon>Cephalothecaceae</taxon>
        <taxon>Phialemonium</taxon>
    </lineage>
</organism>
<dbReference type="EMBL" id="JAZHXJ010000273">
    <property type="protein sequence ID" value="KAL1866236.1"/>
    <property type="molecule type" value="Genomic_DNA"/>
</dbReference>
<proteinExistence type="predicted"/>
<name>A0ABR3WRD3_9PEZI</name>
<gene>
    <name evidence="2" type="ORF">VTK73DRAFT_4851</name>
</gene>
<feature type="region of interest" description="Disordered" evidence="1">
    <location>
        <begin position="30"/>
        <end position="106"/>
    </location>
</feature>
<protein>
    <submittedName>
        <fullName evidence="2">Uncharacterized protein</fullName>
    </submittedName>
</protein>
<keyword evidence="3" id="KW-1185">Reference proteome</keyword>
<dbReference type="Proteomes" id="UP001586593">
    <property type="component" value="Unassembled WGS sequence"/>
</dbReference>
<sequence length="151" mass="16735">MSSAAAAQRTETRLAALCLRARSLRIPTPVRRASGGDKRRIACDPTGLASRGPGYREEPRDLVRPRASHRCVGQEGTKRGGARTGGEGRNLKPLRRKHPRRNPSVSCRARFSSVLAMCKVQRGGARPARRQRWVRRAPYADGTLRDGWTPE</sequence>
<feature type="compositionally biased region" description="Basic and acidic residues" evidence="1">
    <location>
        <begin position="54"/>
        <end position="64"/>
    </location>
</feature>
<reference evidence="2 3" key="1">
    <citation type="journal article" date="2024" name="Commun. Biol.">
        <title>Comparative genomic analysis of thermophilic fungi reveals convergent evolutionary adaptations and gene losses.</title>
        <authorList>
            <person name="Steindorff A.S."/>
            <person name="Aguilar-Pontes M.V."/>
            <person name="Robinson A.J."/>
            <person name="Andreopoulos B."/>
            <person name="LaButti K."/>
            <person name="Kuo A."/>
            <person name="Mondo S."/>
            <person name="Riley R."/>
            <person name="Otillar R."/>
            <person name="Haridas S."/>
            <person name="Lipzen A."/>
            <person name="Grimwood J."/>
            <person name="Schmutz J."/>
            <person name="Clum A."/>
            <person name="Reid I.D."/>
            <person name="Moisan M.C."/>
            <person name="Butler G."/>
            <person name="Nguyen T.T.M."/>
            <person name="Dewar K."/>
            <person name="Conant G."/>
            <person name="Drula E."/>
            <person name="Henrissat B."/>
            <person name="Hansel C."/>
            <person name="Singer S."/>
            <person name="Hutchinson M.I."/>
            <person name="de Vries R.P."/>
            <person name="Natvig D.O."/>
            <person name="Powell A.J."/>
            <person name="Tsang A."/>
            <person name="Grigoriev I.V."/>
        </authorList>
    </citation>
    <scope>NUCLEOTIDE SEQUENCE [LARGE SCALE GENOMIC DNA]</scope>
    <source>
        <strain evidence="2 3">ATCC 24622</strain>
    </source>
</reference>